<keyword evidence="1" id="KW-0012">Acyltransferase</keyword>
<evidence type="ECO:0000313" key="2">
    <source>
        <dbReference type="Proteomes" id="UP000683360"/>
    </source>
</evidence>
<dbReference type="EC" id="2.3.2.27" evidence="1"/>
<dbReference type="PANTHER" id="PTHR22605">
    <property type="entry name" value="RZ-TYPE DOMAIN-CONTAINING PROTEIN"/>
    <property type="match status" value="1"/>
</dbReference>
<reference evidence="1" key="1">
    <citation type="submission" date="2021-03" db="EMBL/GenBank/DDBJ databases">
        <authorList>
            <person name="Bekaert M."/>
        </authorList>
    </citation>
    <scope>NUCLEOTIDE SEQUENCE</scope>
</reference>
<sequence>MILNPCKEQGKFSVEHLGMILNRLKEQGKFSVEHLGMILNRLKEQGKFSVEHLGMILNRLKEQGKFNVEHLGMILNRLKEQGKFSVEHLGMILNRLKEQGKFSVEHLGMILNRLKEQGRNYRLVVICSSENEDRSRIVAALDKYRRPQLPTDHTNIKKISPDKAENNCRCSVRVIKSWRAGVGKSLYKKRMVTDLYKLITNITRRKASNVQEGVDAFLFQLLVLGCLGHSTGNVWRRSELDYYIIESMPLLARDMDVQVSC</sequence>
<name>A0A8S3Q7K7_MYTED</name>
<gene>
    <name evidence="1" type="ORF">MEDL_7181</name>
</gene>
<dbReference type="AlphaFoldDB" id="A0A8S3Q7K7"/>
<proteinExistence type="predicted"/>
<dbReference type="PANTHER" id="PTHR22605:SF16">
    <property type="entry name" value="E3 UBIQUITIN-PROTEIN LIGASE RNF213"/>
    <property type="match status" value="1"/>
</dbReference>
<dbReference type="GO" id="GO:0016887">
    <property type="term" value="F:ATP hydrolysis activity"/>
    <property type="evidence" value="ECO:0007669"/>
    <property type="project" value="InterPro"/>
</dbReference>
<comment type="caution">
    <text evidence="1">The sequence shown here is derived from an EMBL/GenBank/DDBJ whole genome shotgun (WGS) entry which is preliminary data.</text>
</comment>
<evidence type="ECO:0000313" key="1">
    <source>
        <dbReference type="EMBL" id="CAG2192038.1"/>
    </source>
</evidence>
<dbReference type="OrthoDB" id="6153391at2759"/>
<keyword evidence="1" id="KW-0808">Transferase</keyword>
<dbReference type="Proteomes" id="UP000683360">
    <property type="component" value="Unassembled WGS sequence"/>
</dbReference>
<dbReference type="GO" id="GO:0061630">
    <property type="term" value="F:ubiquitin protein ligase activity"/>
    <property type="evidence" value="ECO:0007669"/>
    <property type="project" value="UniProtKB-EC"/>
</dbReference>
<dbReference type="EMBL" id="CAJPWZ010000374">
    <property type="protein sequence ID" value="CAG2192038.1"/>
    <property type="molecule type" value="Genomic_DNA"/>
</dbReference>
<keyword evidence="2" id="KW-1185">Reference proteome</keyword>
<protein>
    <submittedName>
        <fullName evidence="1">RNF213</fullName>
        <ecNumber evidence="1">2.3.2.27</ecNumber>
    </submittedName>
</protein>
<dbReference type="InterPro" id="IPR031248">
    <property type="entry name" value="RNF213"/>
</dbReference>
<organism evidence="1 2">
    <name type="scientific">Mytilus edulis</name>
    <name type="common">Blue mussel</name>
    <dbReference type="NCBI Taxonomy" id="6550"/>
    <lineage>
        <taxon>Eukaryota</taxon>
        <taxon>Metazoa</taxon>
        <taxon>Spiralia</taxon>
        <taxon>Lophotrochozoa</taxon>
        <taxon>Mollusca</taxon>
        <taxon>Bivalvia</taxon>
        <taxon>Autobranchia</taxon>
        <taxon>Pteriomorphia</taxon>
        <taxon>Mytilida</taxon>
        <taxon>Mytiloidea</taxon>
        <taxon>Mytilidae</taxon>
        <taxon>Mytilinae</taxon>
        <taxon>Mytilus</taxon>
    </lineage>
</organism>
<accession>A0A8S3Q7K7</accession>